<protein>
    <recommendedName>
        <fullName evidence="1">F-box domain-containing protein</fullName>
    </recommendedName>
</protein>
<dbReference type="AlphaFoldDB" id="A0A9P4PFX3"/>
<dbReference type="OrthoDB" id="3784410at2759"/>
<dbReference type="SUPFAM" id="SSF81383">
    <property type="entry name" value="F-box domain"/>
    <property type="match status" value="1"/>
</dbReference>
<dbReference type="Pfam" id="PF12937">
    <property type="entry name" value="F-box-like"/>
    <property type="match status" value="1"/>
</dbReference>
<organism evidence="2 3">
    <name type="scientific">Karstenula rhodostoma CBS 690.94</name>
    <dbReference type="NCBI Taxonomy" id="1392251"/>
    <lineage>
        <taxon>Eukaryota</taxon>
        <taxon>Fungi</taxon>
        <taxon>Dikarya</taxon>
        <taxon>Ascomycota</taxon>
        <taxon>Pezizomycotina</taxon>
        <taxon>Dothideomycetes</taxon>
        <taxon>Pleosporomycetidae</taxon>
        <taxon>Pleosporales</taxon>
        <taxon>Massarineae</taxon>
        <taxon>Didymosphaeriaceae</taxon>
        <taxon>Karstenula</taxon>
    </lineage>
</organism>
<accession>A0A9P4PFX3</accession>
<evidence type="ECO:0000259" key="1">
    <source>
        <dbReference type="Pfam" id="PF12937"/>
    </source>
</evidence>
<evidence type="ECO:0000313" key="2">
    <source>
        <dbReference type="EMBL" id="KAF2443280.1"/>
    </source>
</evidence>
<feature type="domain" description="F-box" evidence="1">
    <location>
        <begin position="11"/>
        <end position="43"/>
    </location>
</feature>
<proteinExistence type="predicted"/>
<gene>
    <name evidence="2" type="ORF">P171DRAFT_432576</name>
</gene>
<dbReference type="InterPro" id="IPR036047">
    <property type="entry name" value="F-box-like_dom_sf"/>
</dbReference>
<dbReference type="Gene3D" id="1.20.1280.50">
    <property type="match status" value="1"/>
</dbReference>
<dbReference type="InterPro" id="IPR001810">
    <property type="entry name" value="F-box_dom"/>
</dbReference>
<comment type="caution">
    <text evidence="2">The sequence shown here is derived from an EMBL/GenBank/DDBJ whole genome shotgun (WGS) entry which is preliminary data.</text>
</comment>
<sequence length="300" mass="34500">MAAASTVFGSPEILQQILSELPAFDIIRYQRVSRVWHKLIADSPLLQYKSWLRNEYPDPAQHVRDTDFIPWDRKYPHGSEAARDHETKRYLSNITRHLNPIIVGRALEDIPRNAGSCFDPIQDMDKDGFGGYFNFRPVHIQALCQWYEANKDTESRWGHLSLYRPETRKISWDVPCTDDSGLPFSLKAKSNDDPDYTGNGVVVVNKRPGEPLFLTVGDLLANVGDLWEKWLDYERETHYLSHDGEGCDSSLGLPDDCISFDDNEDQEEDSKENKVLGTDRHIFEGISEYYIERCIRIASD</sequence>
<dbReference type="EMBL" id="MU001502">
    <property type="protein sequence ID" value="KAF2443280.1"/>
    <property type="molecule type" value="Genomic_DNA"/>
</dbReference>
<dbReference type="Proteomes" id="UP000799764">
    <property type="component" value="Unassembled WGS sequence"/>
</dbReference>
<reference evidence="2" key="1">
    <citation type="journal article" date="2020" name="Stud. Mycol.">
        <title>101 Dothideomycetes genomes: a test case for predicting lifestyles and emergence of pathogens.</title>
        <authorList>
            <person name="Haridas S."/>
            <person name="Albert R."/>
            <person name="Binder M."/>
            <person name="Bloem J."/>
            <person name="Labutti K."/>
            <person name="Salamov A."/>
            <person name="Andreopoulos B."/>
            <person name="Baker S."/>
            <person name="Barry K."/>
            <person name="Bills G."/>
            <person name="Bluhm B."/>
            <person name="Cannon C."/>
            <person name="Castanera R."/>
            <person name="Culley D."/>
            <person name="Daum C."/>
            <person name="Ezra D."/>
            <person name="Gonzalez J."/>
            <person name="Henrissat B."/>
            <person name="Kuo A."/>
            <person name="Liang C."/>
            <person name="Lipzen A."/>
            <person name="Lutzoni F."/>
            <person name="Magnuson J."/>
            <person name="Mondo S."/>
            <person name="Nolan M."/>
            <person name="Ohm R."/>
            <person name="Pangilinan J."/>
            <person name="Park H.-J."/>
            <person name="Ramirez L."/>
            <person name="Alfaro M."/>
            <person name="Sun H."/>
            <person name="Tritt A."/>
            <person name="Yoshinaga Y."/>
            <person name="Zwiers L.-H."/>
            <person name="Turgeon B."/>
            <person name="Goodwin S."/>
            <person name="Spatafora J."/>
            <person name="Crous P."/>
            <person name="Grigoriev I."/>
        </authorList>
    </citation>
    <scope>NUCLEOTIDE SEQUENCE</scope>
    <source>
        <strain evidence="2">CBS 690.94</strain>
    </source>
</reference>
<dbReference type="CDD" id="cd09917">
    <property type="entry name" value="F-box_SF"/>
    <property type="match status" value="1"/>
</dbReference>
<keyword evidence="3" id="KW-1185">Reference proteome</keyword>
<name>A0A9P4PFX3_9PLEO</name>
<evidence type="ECO:0000313" key="3">
    <source>
        <dbReference type="Proteomes" id="UP000799764"/>
    </source>
</evidence>